<dbReference type="PROSITE" id="PS00041">
    <property type="entry name" value="HTH_ARAC_FAMILY_1"/>
    <property type="match status" value="1"/>
</dbReference>
<evidence type="ECO:0000313" key="5">
    <source>
        <dbReference type="EMBL" id="MBP1990345.1"/>
    </source>
</evidence>
<evidence type="ECO:0000256" key="2">
    <source>
        <dbReference type="ARBA" id="ARBA00023125"/>
    </source>
</evidence>
<evidence type="ECO:0000259" key="4">
    <source>
        <dbReference type="PROSITE" id="PS01124"/>
    </source>
</evidence>
<keyword evidence="6" id="KW-1185">Reference proteome</keyword>
<dbReference type="InterPro" id="IPR018060">
    <property type="entry name" value="HTH_AraC"/>
</dbReference>
<accession>A0ABS4IS02</accession>
<dbReference type="InterPro" id="IPR037923">
    <property type="entry name" value="HTH-like"/>
</dbReference>
<sequence>MRQADSSMSESHSSGIVIAGHFNESETYVTKRPQGRQDWLITYTLEGSGYFITSGITSTCRAGDVVLLKPGIAHEYGTSKGGNWHFVWAHFSAVLMEPILLPDKEVYIQKLESESTKKRVYRAFKQVIQDSVEYRAYSQELCQNSIREVLLLLAQIGAKRMDPRIEETLRLLSEQMQEPVRIDALAGAVGLSTSRLSHLFKENTGISIVEALNRMRIRQAALLIESMDRNVMEVALDVGYQNYNYFAIQFRRQFGISPSAFKKNLQQR</sequence>
<dbReference type="InterPro" id="IPR018062">
    <property type="entry name" value="HTH_AraC-typ_CS"/>
</dbReference>
<dbReference type="InterPro" id="IPR009057">
    <property type="entry name" value="Homeodomain-like_sf"/>
</dbReference>
<feature type="domain" description="HTH araC/xylS-type" evidence="4">
    <location>
        <begin position="166"/>
        <end position="264"/>
    </location>
</feature>
<keyword evidence="3" id="KW-0804">Transcription</keyword>
<dbReference type="Proteomes" id="UP001519287">
    <property type="component" value="Unassembled WGS sequence"/>
</dbReference>
<proteinExistence type="predicted"/>
<keyword evidence="2" id="KW-0238">DNA-binding</keyword>
<dbReference type="InterPro" id="IPR020449">
    <property type="entry name" value="Tscrpt_reg_AraC-type_HTH"/>
</dbReference>
<dbReference type="PANTHER" id="PTHR43280:SF30">
    <property type="entry name" value="MMSAB OPERON REGULATORY PROTEIN"/>
    <property type="match status" value="1"/>
</dbReference>
<evidence type="ECO:0000256" key="3">
    <source>
        <dbReference type="ARBA" id="ARBA00023163"/>
    </source>
</evidence>
<dbReference type="Pfam" id="PF02311">
    <property type="entry name" value="AraC_binding"/>
    <property type="match status" value="1"/>
</dbReference>
<keyword evidence="1" id="KW-0805">Transcription regulation</keyword>
<comment type="caution">
    <text evidence="5">The sequence shown here is derived from an EMBL/GenBank/DDBJ whole genome shotgun (WGS) entry which is preliminary data.</text>
</comment>
<dbReference type="Pfam" id="PF12833">
    <property type="entry name" value="HTH_18"/>
    <property type="match status" value="1"/>
</dbReference>
<dbReference type="EMBL" id="JAGGLB010000004">
    <property type="protein sequence ID" value="MBP1990345.1"/>
    <property type="molecule type" value="Genomic_DNA"/>
</dbReference>
<evidence type="ECO:0000313" key="6">
    <source>
        <dbReference type="Proteomes" id="UP001519287"/>
    </source>
</evidence>
<dbReference type="SUPFAM" id="SSF51215">
    <property type="entry name" value="Regulatory protein AraC"/>
    <property type="match status" value="1"/>
</dbReference>
<protein>
    <submittedName>
        <fullName evidence="5">AraC family transcriptional regulator of arabinose operon</fullName>
    </submittedName>
</protein>
<dbReference type="PRINTS" id="PR00032">
    <property type="entry name" value="HTHARAC"/>
</dbReference>
<dbReference type="RefSeq" id="WP_209971121.1">
    <property type="nucleotide sequence ID" value="NZ_JAGGLB010000004.1"/>
</dbReference>
<dbReference type="PROSITE" id="PS01124">
    <property type="entry name" value="HTH_ARAC_FAMILY_2"/>
    <property type="match status" value="1"/>
</dbReference>
<dbReference type="InterPro" id="IPR003313">
    <property type="entry name" value="AraC-bd"/>
</dbReference>
<dbReference type="PANTHER" id="PTHR43280">
    <property type="entry name" value="ARAC-FAMILY TRANSCRIPTIONAL REGULATOR"/>
    <property type="match status" value="1"/>
</dbReference>
<gene>
    <name evidence="5" type="ORF">J2Z66_001943</name>
</gene>
<evidence type="ECO:0000256" key="1">
    <source>
        <dbReference type="ARBA" id="ARBA00023015"/>
    </source>
</evidence>
<dbReference type="SUPFAM" id="SSF46689">
    <property type="entry name" value="Homeodomain-like"/>
    <property type="match status" value="2"/>
</dbReference>
<dbReference type="Gene3D" id="1.10.10.60">
    <property type="entry name" value="Homeodomain-like"/>
    <property type="match status" value="2"/>
</dbReference>
<organism evidence="5 6">
    <name type="scientific">Paenibacillus eucommiae</name>
    <dbReference type="NCBI Taxonomy" id="1355755"/>
    <lineage>
        <taxon>Bacteria</taxon>
        <taxon>Bacillati</taxon>
        <taxon>Bacillota</taxon>
        <taxon>Bacilli</taxon>
        <taxon>Bacillales</taxon>
        <taxon>Paenibacillaceae</taxon>
        <taxon>Paenibacillus</taxon>
    </lineage>
</organism>
<dbReference type="Gene3D" id="2.60.120.280">
    <property type="entry name" value="Regulatory protein AraC"/>
    <property type="match status" value="1"/>
</dbReference>
<dbReference type="SMART" id="SM00342">
    <property type="entry name" value="HTH_ARAC"/>
    <property type="match status" value="1"/>
</dbReference>
<reference evidence="5 6" key="1">
    <citation type="submission" date="2021-03" db="EMBL/GenBank/DDBJ databases">
        <title>Genomic Encyclopedia of Type Strains, Phase IV (KMG-IV): sequencing the most valuable type-strain genomes for metagenomic binning, comparative biology and taxonomic classification.</title>
        <authorList>
            <person name="Goeker M."/>
        </authorList>
    </citation>
    <scope>NUCLEOTIDE SEQUENCE [LARGE SCALE GENOMIC DNA]</scope>
    <source>
        <strain evidence="5 6">DSM 26048</strain>
    </source>
</reference>
<name>A0ABS4IS02_9BACL</name>